<feature type="transmembrane region" description="Helical" evidence="1">
    <location>
        <begin position="21"/>
        <end position="43"/>
    </location>
</feature>
<dbReference type="GeneID" id="24628060"/>
<keyword evidence="1" id="KW-0812">Transmembrane</keyword>
<evidence type="ECO:0000313" key="3">
    <source>
        <dbReference type="Proteomes" id="UP000030157"/>
    </source>
</evidence>
<proteinExistence type="predicted"/>
<protein>
    <submittedName>
        <fullName evidence="2">Uncharacterized protein</fullName>
    </submittedName>
</protein>
<evidence type="ECO:0000256" key="1">
    <source>
        <dbReference type="SAM" id="Phobius"/>
    </source>
</evidence>
<accession>A0A096XST2</accession>
<dbReference type="Proteomes" id="UP000030157">
    <property type="component" value="Segment"/>
</dbReference>
<sequence length="97" mass="10594">MDKAEKVDNIVRQVTGAVIKTTAKVAFIVFVLTFAGVLVGYYSYSFLTSAGWFALPMILSVDLLYVAVLLGGLAFIFAEVYKVVLEVKKIVKRGGQL</sequence>
<evidence type="ECO:0000313" key="2">
    <source>
        <dbReference type="EMBL" id="AII28371.1"/>
    </source>
</evidence>
<dbReference type="RefSeq" id="YP_009147012.1">
    <property type="nucleotide sequence ID" value="NC_027335.2"/>
</dbReference>
<organism evidence="2 3">
    <name type="scientific">Enterococcus phage ECP3</name>
    <dbReference type="NCBI Taxonomy" id="1498168"/>
    <lineage>
        <taxon>Viruses</taxon>
        <taxon>Duplodnaviria</taxon>
        <taxon>Heunggongvirae</taxon>
        <taxon>Uroviricota</taxon>
        <taxon>Caudoviricetes</taxon>
        <taxon>Herelleviridae</taxon>
        <taxon>Brockvirinae</taxon>
        <taxon>Kochikohdavirus</taxon>
        <taxon>Kochikohdavirus ECP3</taxon>
    </lineage>
</organism>
<feature type="transmembrane region" description="Helical" evidence="1">
    <location>
        <begin position="63"/>
        <end position="84"/>
    </location>
</feature>
<name>A0A096XST2_9CAUD</name>
<keyword evidence="3" id="KW-1185">Reference proteome</keyword>
<reference evidence="2" key="1">
    <citation type="submission" date="2014-05" db="EMBL/GenBank/DDBJ databases">
        <title>Complete genome sequence of Enterococcus faecalis bacteriophage ECP3.</title>
        <authorList>
            <person name="Kang H.-Y."/>
            <person name="Kim S."/>
            <person name="Kim J."/>
        </authorList>
    </citation>
    <scope>NUCLEOTIDE SEQUENCE [LARGE SCALE GENOMIC DNA]</scope>
    <source>
        <strain evidence="2">ECP3</strain>
    </source>
</reference>
<dbReference type="EMBL" id="KJ801817">
    <property type="protein sequence ID" value="AII28371.1"/>
    <property type="molecule type" value="Genomic_DNA"/>
</dbReference>
<keyword evidence="1" id="KW-0472">Membrane</keyword>
<keyword evidence="1" id="KW-1133">Transmembrane helix</keyword>